<feature type="transmembrane region" description="Helical" evidence="1">
    <location>
        <begin position="47"/>
        <end position="68"/>
    </location>
</feature>
<gene>
    <name evidence="2" type="ORF">PCOR1329_LOCUS77093</name>
</gene>
<evidence type="ECO:0008006" key="4">
    <source>
        <dbReference type="Google" id="ProtNLM"/>
    </source>
</evidence>
<keyword evidence="1" id="KW-1133">Transmembrane helix</keyword>
<accession>A0ABN9XMX9</accession>
<evidence type="ECO:0000313" key="3">
    <source>
        <dbReference type="Proteomes" id="UP001189429"/>
    </source>
</evidence>
<proteinExistence type="predicted"/>
<dbReference type="EMBL" id="CAUYUJ010020635">
    <property type="protein sequence ID" value="CAK0899626.1"/>
    <property type="molecule type" value="Genomic_DNA"/>
</dbReference>
<reference evidence="2" key="1">
    <citation type="submission" date="2023-10" db="EMBL/GenBank/DDBJ databases">
        <authorList>
            <person name="Chen Y."/>
            <person name="Shah S."/>
            <person name="Dougan E. K."/>
            <person name="Thang M."/>
            <person name="Chan C."/>
        </authorList>
    </citation>
    <scope>NUCLEOTIDE SEQUENCE [LARGE SCALE GENOMIC DNA]</scope>
</reference>
<dbReference type="Proteomes" id="UP001189429">
    <property type="component" value="Unassembled WGS sequence"/>
</dbReference>
<evidence type="ECO:0000256" key="1">
    <source>
        <dbReference type="SAM" id="Phobius"/>
    </source>
</evidence>
<keyword evidence="1" id="KW-0812">Transmembrane</keyword>
<name>A0ABN9XMX9_9DINO</name>
<sequence>MAAGGAAREARQLAGLAAPCCAEGTASEAEATSPLTRAAAAPPGGRAAFAALTLLAACAVAALSVAAFRAAAGGGPRGGAALRLGGADAVLQRSTAHAAAPQPTAHAAAAAAAATEGREHLGPWQLPLQELTRRELIERVQAMQAAQAGRGAAVAAASDGHAGAPAPPERGALVAAPGEEAKTDTTDGGGVANATACGRKCLVGFLAKAFLNKSMTRCASGEESCISSRCCVGRGLQCYAKNATHGRCKPDCVPGPDPTDEDDGLWSCNSIGIRTPGQPVQCSKPGENCISSECCETPGTTCFAKNGSFASCKAACRHGVPDQSDEDPSPWSCKALGKKAKGAAAWVEGWCSKGYQECSATRCCSEPGMQCFEKDPYWAQCLPNCTADFGAGPGWSCKALGEISPAKEDSAPAKGPSGGKVAPWVEQTCSGALQDCSGTQCCKQPGYQCYLKNEYWGMCREGCTSGTDAYDNETWSCKEVGPRSWGLATQGWPGLYCWALVRTKGYEKVIIRMQAEARAGIFACDGHAIVADGEMSRLDQTTHLHIEVNTDFVGVSSDGTAANTLLFIEAWRAVIQRGDFDFYDWTLKVDPDAVMLPDRVRTHLLPYTGLGEGKHYVLNCNAYPERPDFPMMYGALEAFSRKAVQQYAWGHNKSCVNGFHWQDWGEDVFMVSCMNSLGISKLSDMKLIGDNNCIGNGHQGADCNNDQLAAFHPFKDIRSWSACFQAATGNLLEVSVQDEVEQWS</sequence>
<protein>
    <recommendedName>
        <fullName evidence="4">Hexosyltransferase</fullName>
    </recommendedName>
</protein>
<evidence type="ECO:0000313" key="2">
    <source>
        <dbReference type="EMBL" id="CAK0899626.1"/>
    </source>
</evidence>
<keyword evidence="1" id="KW-0472">Membrane</keyword>
<organism evidence="2 3">
    <name type="scientific">Prorocentrum cordatum</name>
    <dbReference type="NCBI Taxonomy" id="2364126"/>
    <lineage>
        <taxon>Eukaryota</taxon>
        <taxon>Sar</taxon>
        <taxon>Alveolata</taxon>
        <taxon>Dinophyceae</taxon>
        <taxon>Prorocentrales</taxon>
        <taxon>Prorocentraceae</taxon>
        <taxon>Prorocentrum</taxon>
    </lineage>
</organism>
<keyword evidence="3" id="KW-1185">Reference proteome</keyword>
<comment type="caution">
    <text evidence="2">The sequence shown here is derived from an EMBL/GenBank/DDBJ whole genome shotgun (WGS) entry which is preliminary data.</text>
</comment>